<dbReference type="SMART" id="SM00342">
    <property type="entry name" value="HTH_ARAC"/>
    <property type="match status" value="1"/>
</dbReference>
<dbReference type="RefSeq" id="WP_188807108.1">
    <property type="nucleotide sequence ID" value="NZ_BMPU01000001.1"/>
</dbReference>
<evidence type="ECO:0000313" key="5">
    <source>
        <dbReference type="EMBL" id="GGM45625.1"/>
    </source>
</evidence>
<keyword evidence="6" id="KW-1185">Reference proteome</keyword>
<name>A0ABQ2H526_9PORP</name>
<dbReference type="InterPro" id="IPR037923">
    <property type="entry name" value="HTH-like"/>
</dbReference>
<dbReference type="PROSITE" id="PS01124">
    <property type="entry name" value="HTH_ARAC_FAMILY_2"/>
    <property type="match status" value="1"/>
</dbReference>
<gene>
    <name evidence="5" type="ORF">GCM10007088_00600</name>
</gene>
<protein>
    <recommendedName>
        <fullName evidence="4">HTH araC/xylS-type domain-containing protein</fullName>
    </recommendedName>
</protein>
<dbReference type="PANTHER" id="PTHR43280:SF32">
    <property type="entry name" value="TRANSCRIPTIONAL REGULATORY PROTEIN"/>
    <property type="match status" value="1"/>
</dbReference>
<accession>A0ABQ2H526</accession>
<keyword evidence="1" id="KW-0805">Transcription regulation</keyword>
<keyword evidence="2" id="KW-0238">DNA-binding</keyword>
<evidence type="ECO:0000256" key="1">
    <source>
        <dbReference type="ARBA" id="ARBA00023015"/>
    </source>
</evidence>
<proteinExistence type="predicted"/>
<dbReference type="InterPro" id="IPR018060">
    <property type="entry name" value="HTH_AraC"/>
</dbReference>
<dbReference type="Proteomes" id="UP000653477">
    <property type="component" value="Unassembled WGS sequence"/>
</dbReference>
<dbReference type="Pfam" id="PF12833">
    <property type="entry name" value="HTH_18"/>
    <property type="match status" value="1"/>
</dbReference>
<keyword evidence="3" id="KW-0804">Transcription</keyword>
<dbReference type="InterPro" id="IPR009057">
    <property type="entry name" value="Homeodomain-like_sf"/>
</dbReference>
<dbReference type="SUPFAM" id="SSF51215">
    <property type="entry name" value="Regulatory protein AraC"/>
    <property type="match status" value="1"/>
</dbReference>
<evidence type="ECO:0000259" key="4">
    <source>
        <dbReference type="PROSITE" id="PS01124"/>
    </source>
</evidence>
<sequence length="304" mass="36141">MKSEIHPQELTQVPFSKTECGVDFNINTDTHERLRGVLMEYPSFKTNFFELFFFRKASGWVRYGFQHIALKDNTVLILSPHIHQEWHIDESQMDYRFLVFRDDFLSTYLADPFFTYRLLYCYQTDFPPHLSATAMEQQEYERLLVRIKEELSHPLADSYHIIVSLLHYLLMTLNRRYSTQYHLPFDTPKNHHAFEFKQLLEKHIRQYQRVADYAAMLNISRITLNASVQAQYGQTSAHLLKQRLLAEIKNEILFTNKTTSELAYEFNFSEPGHLMRFFKKQTGQTVTEFKEEYKGGQFAAESKK</sequence>
<organism evidence="5 6">
    <name type="scientific">Porphyromonas pasteri</name>
    <dbReference type="NCBI Taxonomy" id="1583331"/>
    <lineage>
        <taxon>Bacteria</taxon>
        <taxon>Pseudomonadati</taxon>
        <taxon>Bacteroidota</taxon>
        <taxon>Bacteroidia</taxon>
        <taxon>Bacteroidales</taxon>
        <taxon>Porphyromonadaceae</taxon>
        <taxon>Porphyromonas</taxon>
    </lineage>
</organism>
<dbReference type="EMBL" id="BMPU01000001">
    <property type="protein sequence ID" value="GGM45625.1"/>
    <property type="molecule type" value="Genomic_DNA"/>
</dbReference>
<dbReference type="PANTHER" id="PTHR43280">
    <property type="entry name" value="ARAC-FAMILY TRANSCRIPTIONAL REGULATOR"/>
    <property type="match status" value="1"/>
</dbReference>
<dbReference type="SUPFAM" id="SSF46689">
    <property type="entry name" value="Homeodomain-like"/>
    <property type="match status" value="1"/>
</dbReference>
<comment type="caution">
    <text evidence="5">The sequence shown here is derived from an EMBL/GenBank/DDBJ whole genome shotgun (WGS) entry which is preliminary data.</text>
</comment>
<reference evidence="6" key="1">
    <citation type="journal article" date="2019" name="Int. J. Syst. Evol. Microbiol.">
        <title>The Global Catalogue of Microorganisms (GCM) 10K type strain sequencing project: providing services to taxonomists for standard genome sequencing and annotation.</title>
        <authorList>
            <consortium name="The Broad Institute Genomics Platform"/>
            <consortium name="The Broad Institute Genome Sequencing Center for Infectious Disease"/>
            <person name="Wu L."/>
            <person name="Ma J."/>
        </authorList>
    </citation>
    <scope>NUCLEOTIDE SEQUENCE [LARGE SCALE GENOMIC DNA]</scope>
    <source>
        <strain evidence="6">JCM 30531</strain>
    </source>
</reference>
<evidence type="ECO:0000256" key="2">
    <source>
        <dbReference type="ARBA" id="ARBA00023125"/>
    </source>
</evidence>
<feature type="domain" description="HTH araC/xylS-type" evidence="4">
    <location>
        <begin position="194"/>
        <end position="292"/>
    </location>
</feature>
<dbReference type="Gene3D" id="1.10.10.60">
    <property type="entry name" value="Homeodomain-like"/>
    <property type="match status" value="1"/>
</dbReference>
<evidence type="ECO:0000313" key="6">
    <source>
        <dbReference type="Proteomes" id="UP000653477"/>
    </source>
</evidence>
<evidence type="ECO:0000256" key="3">
    <source>
        <dbReference type="ARBA" id="ARBA00023163"/>
    </source>
</evidence>